<evidence type="ECO:0000259" key="1">
    <source>
        <dbReference type="PROSITE" id="PS50011"/>
    </source>
</evidence>
<protein>
    <recommendedName>
        <fullName evidence="1">Protein kinase domain-containing protein</fullName>
    </recommendedName>
</protein>
<dbReference type="InterPro" id="IPR011009">
    <property type="entry name" value="Kinase-like_dom_sf"/>
</dbReference>
<organism evidence="2">
    <name type="scientific">Oikopleura dioica</name>
    <name type="common">Tunicate</name>
    <dbReference type="NCBI Taxonomy" id="34765"/>
    <lineage>
        <taxon>Eukaryota</taxon>
        <taxon>Metazoa</taxon>
        <taxon>Chordata</taxon>
        <taxon>Tunicata</taxon>
        <taxon>Appendicularia</taxon>
        <taxon>Copelata</taxon>
        <taxon>Oikopleuridae</taxon>
        <taxon>Oikopleura</taxon>
    </lineage>
</organism>
<dbReference type="InterPro" id="IPR000719">
    <property type="entry name" value="Prot_kinase_dom"/>
</dbReference>
<dbReference type="GO" id="GO:0044773">
    <property type="term" value="P:mitotic DNA damage checkpoint signaling"/>
    <property type="evidence" value="ECO:0007669"/>
    <property type="project" value="TreeGrafter"/>
</dbReference>
<sequence length="174" mass="19663">MALRVAVFDPFLFTKQFGAGQIKFRTHLISDFGTTTDKDEDAALVVPVHENIICNLANIEIFDSGDAEEEDCLGWITIMEKCDGNLREKLKNGNATLDERKNIATCIKSGLDYLEEVGIYHRDKKLANFLLIGDVAKICDFGLVEEESGRKSFRKLGYTRRGSKYRNLEALCKF</sequence>
<feature type="domain" description="Protein kinase" evidence="1">
    <location>
        <begin position="1"/>
        <end position="174"/>
    </location>
</feature>
<dbReference type="GO" id="GO:0005634">
    <property type="term" value="C:nucleus"/>
    <property type="evidence" value="ECO:0007669"/>
    <property type="project" value="TreeGrafter"/>
</dbReference>
<dbReference type="PROSITE" id="PS50011">
    <property type="entry name" value="PROTEIN_KINASE_DOM"/>
    <property type="match status" value="1"/>
</dbReference>
<dbReference type="PANTHER" id="PTHR44167:SF24">
    <property type="entry name" value="SERINE_THREONINE-PROTEIN KINASE CHK2"/>
    <property type="match status" value="1"/>
</dbReference>
<dbReference type="Gene3D" id="1.10.510.10">
    <property type="entry name" value="Transferase(Phosphotransferase) domain 1"/>
    <property type="match status" value="1"/>
</dbReference>
<gene>
    <name evidence="2" type="ORF">GSOID_T00019552001</name>
</gene>
<dbReference type="AlphaFoldDB" id="E4YU74"/>
<dbReference type="GO" id="GO:0005737">
    <property type="term" value="C:cytoplasm"/>
    <property type="evidence" value="ECO:0007669"/>
    <property type="project" value="TreeGrafter"/>
</dbReference>
<name>E4YU74_OIKDI</name>
<accession>E4YU74</accession>
<dbReference type="SUPFAM" id="SSF56112">
    <property type="entry name" value="Protein kinase-like (PK-like)"/>
    <property type="match status" value="1"/>
</dbReference>
<dbReference type="Pfam" id="PF00069">
    <property type="entry name" value="Pkinase"/>
    <property type="match status" value="1"/>
</dbReference>
<proteinExistence type="predicted"/>
<dbReference type="PANTHER" id="PTHR44167">
    <property type="entry name" value="OVARIAN-SPECIFIC SERINE/THREONINE-PROTEIN KINASE LOK-RELATED"/>
    <property type="match status" value="1"/>
</dbReference>
<dbReference type="Proteomes" id="UP000011014">
    <property type="component" value="Unassembled WGS sequence"/>
</dbReference>
<dbReference type="EMBL" id="FN655397">
    <property type="protein sequence ID" value="CBY39013.1"/>
    <property type="molecule type" value="Genomic_DNA"/>
</dbReference>
<dbReference type="GO" id="GO:0004674">
    <property type="term" value="F:protein serine/threonine kinase activity"/>
    <property type="evidence" value="ECO:0007669"/>
    <property type="project" value="TreeGrafter"/>
</dbReference>
<reference evidence="2" key="1">
    <citation type="journal article" date="2010" name="Science">
        <title>Plasticity of animal genome architecture unmasked by rapid evolution of a pelagic tunicate.</title>
        <authorList>
            <person name="Denoeud F."/>
            <person name="Henriet S."/>
            <person name="Mungpakdee S."/>
            <person name="Aury J.M."/>
            <person name="Da Silva C."/>
            <person name="Brinkmann H."/>
            <person name="Mikhaleva J."/>
            <person name="Olsen L.C."/>
            <person name="Jubin C."/>
            <person name="Canestro C."/>
            <person name="Bouquet J.M."/>
            <person name="Danks G."/>
            <person name="Poulain J."/>
            <person name="Campsteijn C."/>
            <person name="Adamski M."/>
            <person name="Cross I."/>
            <person name="Yadetie F."/>
            <person name="Muffato M."/>
            <person name="Louis A."/>
            <person name="Butcher S."/>
            <person name="Tsagkogeorga G."/>
            <person name="Konrad A."/>
            <person name="Singh S."/>
            <person name="Jensen M.F."/>
            <person name="Cong E.H."/>
            <person name="Eikeseth-Otteraa H."/>
            <person name="Noel B."/>
            <person name="Anthouard V."/>
            <person name="Porcel B.M."/>
            <person name="Kachouri-Lafond R."/>
            <person name="Nishino A."/>
            <person name="Ugolini M."/>
            <person name="Chourrout P."/>
            <person name="Nishida H."/>
            <person name="Aasland R."/>
            <person name="Huzurbazar S."/>
            <person name="Westhof E."/>
            <person name="Delsuc F."/>
            <person name="Lehrach H."/>
            <person name="Reinhardt R."/>
            <person name="Weissenbach J."/>
            <person name="Roy S.W."/>
            <person name="Artiguenave F."/>
            <person name="Postlethwait J.H."/>
            <person name="Manak J.R."/>
            <person name="Thompson E.M."/>
            <person name="Jaillon O."/>
            <person name="Du Pasquier L."/>
            <person name="Boudinot P."/>
            <person name="Liberles D.A."/>
            <person name="Volff J.N."/>
            <person name="Philippe H."/>
            <person name="Lenhard B."/>
            <person name="Roest Crollius H."/>
            <person name="Wincker P."/>
            <person name="Chourrout D."/>
        </authorList>
    </citation>
    <scope>NUCLEOTIDE SEQUENCE [LARGE SCALE GENOMIC DNA]</scope>
</reference>
<evidence type="ECO:0000313" key="2">
    <source>
        <dbReference type="EMBL" id="CBY39013.1"/>
    </source>
</evidence>
<dbReference type="GO" id="GO:0005524">
    <property type="term" value="F:ATP binding"/>
    <property type="evidence" value="ECO:0007669"/>
    <property type="project" value="InterPro"/>
</dbReference>